<dbReference type="GO" id="GO:0004376">
    <property type="term" value="F:GPI mannosyltransferase activity"/>
    <property type="evidence" value="ECO:0007669"/>
    <property type="project" value="InterPro"/>
</dbReference>
<evidence type="ECO:0000256" key="4">
    <source>
        <dbReference type="ARBA" id="ARBA00022676"/>
    </source>
</evidence>
<keyword evidence="4" id="KW-0328">Glycosyltransferase</keyword>
<evidence type="ECO:0000313" key="12">
    <source>
        <dbReference type="Proteomes" id="UP000283975"/>
    </source>
</evidence>
<dbReference type="GO" id="GO:0016020">
    <property type="term" value="C:membrane"/>
    <property type="evidence" value="ECO:0007669"/>
    <property type="project" value="GOC"/>
</dbReference>
<feature type="transmembrane region" description="Helical" evidence="10">
    <location>
        <begin position="176"/>
        <end position="202"/>
    </location>
</feature>
<dbReference type="GO" id="GO:0031501">
    <property type="term" value="C:mannosyltransferase complex"/>
    <property type="evidence" value="ECO:0007669"/>
    <property type="project" value="TreeGrafter"/>
</dbReference>
<evidence type="ECO:0000256" key="6">
    <source>
        <dbReference type="ARBA" id="ARBA00022692"/>
    </source>
</evidence>
<keyword evidence="5" id="KW-0808">Transferase</keyword>
<evidence type="ECO:0000256" key="10">
    <source>
        <dbReference type="SAM" id="Phobius"/>
    </source>
</evidence>
<evidence type="ECO:0000256" key="5">
    <source>
        <dbReference type="ARBA" id="ARBA00022679"/>
    </source>
</evidence>
<keyword evidence="9 10" id="KW-0472">Membrane</keyword>
<feature type="transmembrane region" description="Helical" evidence="10">
    <location>
        <begin position="12"/>
        <end position="40"/>
    </location>
</feature>
<evidence type="ECO:0000256" key="2">
    <source>
        <dbReference type="ARBA" id="ARBA00004687"/>
    </source>
</evidence>
<accession>A0A414AYE7</accession>
<evidence type="ECO:0008006" key="13">
    <source>
        <dbReference type="Google" id="ProtNLM"/>
    </source>
</evidence>
<protein>
    <recommendedName>
        <fullName evidence="13">Glycosyltransferase RgtA/B/C/D-like domain-containing protein</fullName>
    </recommendedName>
</protein>
<reference evidence="11 12" key="1">
    <citation type="submission" date="2018-08" db="EMBL/GenBank/DDBJ databases">
        <title>A genome reference for cultivated species of the human gut microbiota.</title>
        <authorList>
            <person name="Zou Y."/>
            <person name="Xue W."/>
            <person name="Luo G."/>
        </authorList>
    </citation>
    <scope>NUCLEOTIDE SEQUENCE [LARGE SCALE GENOMIC DNA]</scope>
    <source>
        <strain evidence="11 12">AM35-14</strain>
    </source>
</reference>
<comment type="pathway">
    <text evidence="2">Glycolipid biosynthesis; glycosylphosphatidylinositol-anchor biosynthesis.</text>
</comment>
<dbReference type="RefSeq" id="WP_119204644.1">
    <property type="nucleotide sequence ID" value="NZ_JAWEHB010000083.1"/>
</dbReference>
<proteinExistence type="predicted"/>
<dbReference type="UniPathway" id="UPA00196"/>
<feature type="transmembrane region" description="Helical" evidence="10">
    <location>
        <begin position="230"/>
        <end position="250"/>
    </location>
</feature>
<dbReference type="EMBL" id="QSHZ01000005">
    <property type="protein sequence ID" value="RHC57247.1"/>
    <property type="molecule type" value="Genomic_DNA"/>
</dbReference>
<keyword evidence="7" id="KW-0256">Endoplasmic reticulum</keyword>
<dbReference type="GO" id="GO:0000009">
    <property type="term" value="F:alpha-1,6-mannosyltransferase activity"/>
    <property type="evidence" value="ECO:0007669"/>
    <property type="project" value="InterPro"/>
</dbReference>
<feature type="transmembrane region" description="Helical" evidence="10">
    <location>
        <begin position="288"/>
        <end position="305"/>
    </location>
</feature>
<dbReference type="GO" id="GO:0006506">
    <property type="term" value="P:GPI anchor biosynthetic process"/>
    <property type="evidence" value="ECO:0007669"/>
    <property type="project" value="UniProtKB-UniPathway"/>
</dbReference>
<keyword evidence="6 10" id="KW-0812">Transmembrane</keyword>
<evidence type="ECO:0000256" key="3">
    <source>
        <dbReference type="ARBA" id="ARBA00022502"/>
    </source>
</evidence>
<dbReference type="AlphaFoldDB" id="A0A414AYE7"/>
<feature type="transmembrane region" description="Helical" evidence="10">
    <location>
        <begin position="102"/>
        <end position="126"/>
    </location>
</feature>
<feature type="transmembrane region" description="Helical" evidence="10">
    <location>
        <begin position="356"/>
        <end position="376"/>
    </location>
</feature>
<dbReference type="InterPro" id="IPR007315">
    <property type="entry name" value="PIG-V/Gpi18"/>
</dbReference>
<keyword evidence="8 10" id="KW-1133">Transmembrane helix</keyword>
<name>A0A414AYE7_9FIRM</name>
<keyword evidence="3" id="KW-0337">GPI-anchor biosynthesis</keyword>
<feature type="transmembrane region" description="Helical" evidence="10">
    <location>
        <begin position="147"/>
        <end position="170"/>
    </location>
</feature>
<dbReference type="Proteomes" id="UP000283975">
    <property type="component" value="Unassembled WGS sequence"/>
</dbReference>
<feature type="transmembrane region" description="Helical" evidence="10">
    <location>
        <begin position="317"/>
        <end position="336"/>
    </location>
</feature>
<sequence length="383" mass="44126">MKRVNSYLENNKWMLPLVILFIFLLSRLLMYLVFIVWQYVNNVDIFIFDRMNNWDAGWYKSIATDGYAPAPSPDGTGEANWAFFPLMPLVMRYLIRFTHGNVNVVTCIANSLFFLAGLVASASYICKTRNDYIEALLFCLIYSFGPYSFYFSIFYSESLFFLFVVLFFIFMNEERYIAMGVVGALASATRNLGVLLVFAVAVQYTSDYLRRGSGKSLWNYWKEAFKNYRLVLGVALIPLGLFGFMVFLWYKMGDPLSFAHIQYAWGEHESSLQEVIKALTGRGTRRKIYFALVGIFGLIGSIHLARTKRWGESVMGVLFILVPFSVRTTSLPRYVMGAYLPVLGWTDVFCKQKAKWLGIILIILALLECVLFYWWLEGKNILI</sequence>
<comment type="caution">
    <text evidence="11">The sequence shown here is derived from an EMBL/GenBank/DDBJ whole genome shotgun (WGS) entry which is preliminary data.</text>
</comment>
<dbReference type="PANTHER" id="PTHR12468:SF2">
    <property type="entry name" value="GPI MANNOSYLTRANSFERASE 2"/>
    <property type="match status" value="1"/>
</dbReference>
<evidence type="ECO:0000256" key="8">
    <source>
        <dbReference type="ARBA" id="ARBA00022989"/>
    </source>
</evidence>
<gene>
    <name evidence="11" type="ORF">DW839_05890</name>
</gene>
<dbReference type="PANTHER" id="PTHR12468">
    <property type="entry name" value="GPI MANNOSYLTRANSFERASE 2"/>
    <property type="match status" value="1"/>
</dbReference>
<evidence type="ECO:0000313" key="11">
    <source>
        <dbReference type="EMBL" id="RHC57247.1"/>
    </source>
</evidence>
<organism evidence="11 12">
    <name type="scientific">Enterocloster bolteae</name>
    <dbReference type="NCBI Taxonomy" id="208479"/>
    <lineage>
        <taxon>Bacteria</taxon>
        <taxon>Bacillati</taxon>
        <taxon>Bacillota</taxon>
        <taxon>Clostridia</taxon>
        <taxon>Lachnospirales</taxon>
        <taxon>Lachnospiraceae</taxon>
        <taxon>Enterocloster</taxon>
    </lineage>
</organism>
<evidence type="ECO:0000256" key="9">
    <source>
        <dbReference type="ARBA" id="ARBA00023136"/>
    </source>
</evidence>
<evidence type="ECO:0000256" key="1">
    <source>
        <dbReference type="ARBA" id="ARBA00004477"/>
    </source>
</evidence>
<comment type="subcellular location">
    <subcellularLocation>
        <location evidence="1">Endoplasmic reticulum membrane</location>
        <topology evidence="1">Multi-pass membrane protein</topology>
    </subcellularLocation>
</comment>
<evidence type="ECO:0000256" key="7">
    <source>
        <dbReference type="ARBA" id="ARBA00022824"/>
    </source>
</evidence>